<protein>
    <submittedName>
        <fullName evidence="2">Uncharacterized protein</fullName>
    </submittedName>
</protein>
<evidence type="ECO:0000256" key="1">
    <source>
        <dbReference type="SAM" id="MobiDB-lite"/>
    </source>
</evidence>
<feature type="compositionally biased region" description="Polar residues" evidence="1">
    <location>
        <begin position="103"/>
        <end position="116"/>
    </location>
</feature>
<keyword evidence="3" id="KW-1185">Reference proteome</keyword>
<dbReference type="Proteomes" id="UP000663832">
    <property type="component" value="Unassembled WGS sequence"/>
</dbReference>
<accession>A0A814RTI5</accession>
<proteinExistence type="predicted"/>
<feature type="compositionally biased region" description="Low complexity" evidence="1">
    <location>
        <begin position="40"/>
        <end position="57"/>
    </location>
</feature>
<reference evidence="2" key="1">
    <citation type="submission" date="2021-02" db="EMBL/GenBank/DDBJ databases">
        <authorList>
            <person name="Nowell W R."/>
        </authorList>
    </citation>
    <scope>NUCLEOTIDE SEQUENCE</scope>
</reference>
<comment type="caution">
    <text evidence="2">The sequence shown here is derived from an EMBL/GenBank/DDBJ whole genome shotgun (WGS) entry which is preliminary data.</text>
</comment>
<feature type="compositionally biased region" description="Basic and acidic residues" evidence="1">
    <location>
        <begin position="58"/>
        <end position="71"/>
    </location>
</feature>
<feature type="region of interest" description="Disordered" evidence="1">
    <location>
        <begin position="166"/>
        <end position="204"/>
    </location>
</feature>
<name>A0A814RTI5_9BILA</name>
<organism evidence="2 3">
    <name type="scientific">Adineta steineri</name>
    <dbReference type="NCBI Taxonomy" id="433720"/>
    <lineage>
        <taxon>Eukaryota</taxon>
        <taxon>Metazoa</taxon>
        <taxon>Spiralia</taxon>
        <taxon>Gnathifera</taxon>
        <taxon>Rotifera</taxon>
        <taxon>Eurotatoria</taxon>
        <taxon>Bdelloidea</taxon>
        <taxon>Adinetida</taxon>
        <taxon>Adinetidae</taxon>
        <taxon>Adineta</taxon>
    </lineage>
</organism>
<feature type="compositionally biased region" description="Polar residues" evidence="1">
    <location>
        <begin position="182"/>
        <end position="193"/>
    </location>
</feature>
<evidence type="ECO:0000313" key="3">
    <source>
        <dbReference type="Proteomes" id="UP000663832"/>
    </source>
</evidence>
<dbReference type="EMBL" id="CAJNOM010000147">
    <property type="protein sequence ID" value="CAF1138716.1"/>
    <property type="molecule type" value="Genomic_DNA"/>
</dbReference>
<dbReference type="OrthoDB" id="10039179at2759"/>
<feature type="region of interest" description="Disordered" evidence="1">
    <location>
        <begin position="1"/>
        <end position="127"/>
    </location>
</feature>
<gene>
    <name evidence="2" type="ORF">QVE165_LOCUS22355</name>
</gene>
<dbReference type="AlphaFoldDB" id="A0A814RTI5"/>
<evidence type="ECO:0000313" key="2">
    <source>
        <dbReference type="EMBL" id="CAF1138716.1"/>
    </source>
</evidence>
<feature type="compositionally biased region" description="Low complexity" evidence="1">
    <location>
        <begin position="194"/>
        <end position="204"/>
    </location>
</feature>
<feature type="compositionally biased region" description="Acidic residues" evidence="1">
    <location>
        <begin position="78"/>
        <end position="87"/>
    </location>
</feature>
<sequence>MKYSLRKSFSYRRRKEKHDDLNLVKPVKSKSFLQRQRRCSSSSPSPPSQSTTLPHSSSSEKIKSKVFEPRYDIYSNNDDGDDDENDDPFSSSKKTRIRPLDRLTNQIRKSFRNTLTRPRPRLESTNSNKRLIFNKNDENSIQHAPLYPQLSTGLTSPLIMSNENEKIKTSKKQRKAPLAPTTHMNQSISLPNEINSKQQQQQSDYDISYNDQKIENSKQNLEKTPFNRSIRTRLSLLLKKRHDTPPPQQEEIHNEDSNQKLTIGQRFNTLRRSFHIGNRNPSQKGKRYLLSNE</sequence>